<accession>A0A2N9DVM5</accession>
<dbReference type="Proteomes" id="UP000238739">
    <property type="component" value="Unassembled WGS sequence"/>
</dbReference>
<dbReference type="InterPro" id="IPR002293">
    <property type="entry name" value="AA/rel_permease1"/>
</dbReference>
<protein>
    <submittedName>
        <fullName evidence="8">Transporter</fullName>
    </submittedName>
</protein>
<evidence type="ECO:0000256" key="3">
    <source>
        <dbReference type="ARBA" id="ARBA00022475"/>
    </source>
</evidence>
<evidence type="ECO:0000256" key="1">
    <source>
        <dbReference type="ARBA" id="ARBA00004651"/>
    </source>
</evidence>
<dbReference type="GO" id="GO:0022857">
    <property type="term" value="F:transmembrane transporter activity"/>
    <property type="evidence" value="ECO:0007669"/>
    <property type="project" value="InterPro"/>
</dbReference>
<feature type="transmembrane region" description="Helical" evidence="7">
    <location>
        <begin position="140"/>
        <end position="159"/>
    </location>
</feature>
<feature type="transmembrane region" description="Helical" evidence="7">
    <location>
        <begin position="256"/>
        <end position="277"/>
    </location>
</feature>
<keyword evidence="2" id="KW-0813">Transport</keyword>
<feature type="transmembrane region" description="Helical" evidence="7">
    <location>
        <begin position="47"/>
        <end position="66"/>
    </location>
</feature>
<dbReference type="InterPro" id="IPR050367">
    <property type="entry name" value="APC_superfamily"/>
</dbReference>
<evidence type="ECO:0000313" key="9">
    <source>
        <dbReference type="Proteomes" id="UP000238739"/>
    </source>
</evidence>
<dbReference type="Pfam" id="PF13520">
    <property type="entry name" value="AA_permease_2"/>
    <property type="match status" value="1"/>
</dbReference>
<feature type="transmembrane region" description="Helical" evidence="7">
    <location>
        <begin position="384"/>
        <end position="404"/>
    </location>
</feature>
<feature type="transmembrane region" description="Helical" evidence="7">
    <location>
        <begin position="214"/>
        <end position="235"/>
    </location>
</feature>
<feature type="transmembrane region" description="Helical" evidence="7">
    <location>
        <begin position="410"/>
        <end position="436"/>
    </location>
</feature>
<gene>
    <name evidence="8" type="primary">yjeM</name>
    <name evidence="8" type="ORF">LFUMFP_250074</name>
</gene>
<keyword evidence="5 7" id="KW-1133">Transmembrane helix</keyword>
<evidence type="ECO:0000256" key="6">
    <source>
        <dbReference type="ARBA" id="ARBA00023136"/>
    </source>
</evidence>
<dbReference type="PIRSF" id="PIRSF006060">
    <property type="entry name" value="AA_transporter"/>
    <property type="match status" value="1"/>
</dbReference>
<keyword evidence="6 7" id="KW-0472">Membrane</keyword>
<dbReference type="NCBIfam" id="NF011775">
    <property type="entry name" value="PRK15238.1"/>
    <property type="match status" value="1"/>
</dbReference>
<dbReference type="AlphaFoldDB" id="A0A2N9DVM5"/>
<evidence type="ECO:0000256" key="4">
    <source>
        <dbReference type="ARBA" id="ARBA00022692"/>
    </source>
</evidence>
<comment type="caution">
    <text evidence="8">The sequence shown here is derived from an EMBL/GenBank/DDBJ whole genome shotgun (WGS) entry which is preliminary data.</text>
</comment>
<evidence type="ECO:0000256" key="5">
    <source>
        <dbReference type="ARBA" id="ARBA00022989"/>
    </source>
</evidence>
<keyword evidence="4 7" id="KW-0812">Transmembrane</keyword>
<feature type="transmembrane region" description="Helical" evidence="7">
    <location>
        <begin position="456"/>
        <end position="477"/>
    </location>
</feature>
<sequence>MEEVFWMAEKKKTSKLTLGALILMIFTSVFGFTNIPRAFYLMGYASIFWYVLAAVTFFIPYAFMLGEMGAAFGEAKGGIYSWMEKSVNAKFAFIGTFMWFASYIIWMVNVGNGIWIPLSNAIFGVDKTQSWSIFGLTNGVQTLGILAIIWIIVITFVTSKGLDKIKKVTSIGGTAITLINVILFLGGMLILVLNKGVMAQPITAHAFFQSPNESYTSMIQVFSFVVFAIFAYGGLEVVGGLVDETENAKVNFPKGLAISAIIIAIGYAIGIFMMGTFTNWDFTFAANSGFAKATGSTAQVTLGNVAYIAMNNMGYQLGLALNLSQHAAIQVGIWLSRYMGLSMFLALSGAFFTLIFSPLKTLIEGTPAELWPKSFTKKNEHNMPVNAMKAQAAIVIVIIAFVAFGGKNAAIFFEILTAMTNVSMTLPYMFVAFAFFGFKKDDSIEKPFTIYKGKTFYKFCVIMVMFTVGFANVFTIIQPAIDGNIKQTLWSIAGPVFFTVVAWFMFSRYEKKMKLKA</sequence>
<organism evidence="8 9">
    <name type="scientific">Latilactobacillus fuchuensis</name>
    <dbReference type="NCBI Taxonomy" id="164393"/>
    <lineage>
        <taxon>Bacteria</taxon>
        <taxon>Bacillati</taxon>
        <taxon>Bacillota</taxon>
        <taxon>Bacilli</taxon>
        <taxon>Lactobacillales</taxon>
        <taxon>Lactobacillaceae</taxon>
        <taxon>Latilactobacillus</taxon>
    </lineage>
</organism>
<evidence type="ECO:0000313" key="8">
    <source>
        <dbReference type="EMBL" id="SPC38572.1"/>
    </source>
</evidence>
<feature type="transmembrane region" description="Helical" evidence="7">
    <location>
        <begin position="87"/>
        <end position="108"/>
    </location>
</feature>
<dbReference type="GO" id="GO:0005886">
    <property type="term" value="C:plasma membrane"/>
    <property type="evidence" value="ECO:0007669"/>
    <property type="project" value="UniProtKB-SubCell"/>
</dbReference>
<comment type="subcellular location">
    <subcellularLocation>
        <location evidence="1">Cell membrane</location>
        <topology evidence="1">Multi-pass membrane protein</topology>
    </subcellularLocation>
</comment>
<proteinExistence type="predicted"/>
<name>A0A2N9DVM5_9LACO</name>
<keyword evidence="3" id="KW-1003">Cell membrane</keyword>
<feature type="transmembrane region" description="Helical" evidence="7">
    <location>
        <begin position="489"/>
        <end position="506"/>
    </location>
</feature>
<keyword evidence="9" id="KW-1185">Reference proteome</keyword>
<feature type="transmembrane region" description="Helical" evidence="7">
    <location>
        <begin position="341"/>
        <end position="363"/>
    </location>
</feature>
<feature type="transmembrane region" description="Helical" evidence="7">
    <location>
        <begin position="171"/>
        <end position="194"/>
    </location>
</feature>
<dbReference type="EMBL" id="OGVC01000018">
    <property type="protein sequence ID" value="SPC38572.1"/>
    <property type="molecule type" value="Genomic_DNA"/>
</dbReference>
<dbReference type="PANTHER" id="PTHR42770">
    <property type="entry name" value="AMINO ACID TRANSPORTER-RELATED"/>
    <property type="match status" value="1"/>
</dbReference>
<dbReference type="Gene3D" id="1.20.1740.10">
    <property type="entry name" value="Amino acid/polyamine transporter I"/>
    <property type="match status" value="1"/>
</dbReference>
<evidence type="ECO:0000256" key="2">
    <source>
        <dbReference type="ARBA" id="ARBA00022448"/>
    </source>
</evidence>
<reference evidence="8" key="1">
    <citation type="submission" date="2018-01" db="EMBL/GenBank/DDBJ databases">
        <authorList>
            <person name="Chaillou S."/>
        </authorList>
    </citation>
    <scope>NUCLEOTIDE SEQUENCE [LARGE SCALE GENOMIC DNA]</scope>
    <source>
        <strain evidence="8">MFPC41A2801</strain>
    </source>
</reference>
<dbReference type="PANTHER" id="PTHR42770:SF15">
    <property type="entry name" value="GLUTAMATE_GAMMA-AMINOBUTYRATE ANTIPORTER-RELATED"/>
    <property type="match status" value="1"/>
</dbReference>
<evidence type="ECO:0000256" key="7">
    <source>
        <dbReference type="SAM" id="Phobius"/>
    </source>
</evidence>